<dbReference type="InterPro" id="IPR019734">
    <property type="entry name" value="TPR_rpt"/>
</dbReference>
<dbReference type="EMBL" id="MFYX01000097">
    <property type="protein sequence ID" value="OGK03112.1"/>
    <property type="molecule type" value="Genomic_DNA"/>
</dbReference>
<dbReference type="Gene3D" id="1.25.40.10">
    <property type="entry name" value="Tetratricopeptide repeat domain"/>
    <property type="match status" value="1"/>
</dbReference>
<evidence type="ECO:0000313" key="3">
    <source>
        <dbReference type="Proteomes" id="UP000179243"/>
    </source>
</evidence>
<sequence length="193" mass="21830">MLFKAIGRGLIKAATTGGFKEGFSSIMGLEESLRYLAAGKTSDAKATLSIAYSQDGTNKEAILAIAVINQYYEHNNYAAEIIYQEIIQAELADDKNKWSWFAHKHLAIIKALEGNDIEADNNFKRAIFKNRSDAELIYKYGLFCQIKGRNDEATQYYRDAISLDPRYAADVSMTSPNIEYLKRINIENTFQMN</sequence>
<dbReference type="SUPFAM" id="SSF48452">
    <property type="entry name" value="TPR-like"/>
    <property type="match status" value="1"/>
</dbReference>
<feature type="repeat" description="TPR" evidence="1">
    <location>
        <begin position="134"/>
        <end position="167"/>
    </location>
</feature>
<comment type="caution">
    <text evidence="2">The sequence shown here is derived from an EMBL/GenBank/DDBJ whole genome shotgun (WGS) entry which is preliminary data.</text>
</comment>
<dbReference type="PROSITE" id="PS50005">
    <property type="entry name" value="TPR"/>
    <property type="match status" value="1"/>
</dbReference>
<organism evidence="2 3">
    <name type="scientific">Candidatus Raymondbacteria bacterium RIFOXYD12_FULL_49_13</name>
    <dbReference type="NCBI Taxonomy" id="1817890"/>
    <lineage>
        <taxon>Bacteria</taxon>
        <taxon>Raymondiibacteriota</taxon>
    </lineage>
</organism>
<evidence type="ECO:0000313" key="2">
    <source>
        <dbReference type="EMBL" id="OGK03112.1"/>
    </source>
</evidence>
<dbReference type="Proteomes" id="UP000179243">
    <property type="component" value="Unassembled WGS sequence"/>
</dbReference>
<keyword evidence="1" id="KW-0802">TPR repeat</keyword>
<proteinExistence type="predicted"/>
<accession>A0A1F7F9A4</accession>
<dbReference type="AlphaFoldDB" id="A0A1F7F9A4"/>
<reference evidence="2 3" key="1">
    <citation type="journal article" date="2016" name="Nat. Commun.">
        <title>Thousands of microbial genomes shed light on interconnected biogeochemical processes in an aquifer system.</title>
        <authorList>
            <person name="Anantharaman K."/>
            <person name="Brown C.T."/>
            <person name="Hug L.A."/>
            <person name="Sharon I."/>
            <person name="Castelle C.J."/>
            <person name="Probst A.J."/>
            <person name="Thomas B.C."/>
            <person name="Singh A."/>
            <person name="Wilkins M.J."/>
            <person name="Karaoz U."/>
            <person name="Brodie E.L."/>
            <person name="Williams K.H."/>
            <person name="Hubbard S.S."/>
            <person name="Banfield J.F."/>
        </authorList>
    </citation>
    <scope>NUCLEOTIDE SEQUENCE [LARGE SCALE GENOMIC DNA]</scope>
</reference>
<protein>
    <submittedName>
        <fullName evidence="2">Uncharacterized protein</fullName>
    </submittedName>
</protein>
<evidence type="ECO:0000256" key="1">
    <source>
        <dbReference type="PROSITE-ProRule" id="PRU00339"/>
    </source>
</evidence>
<dbReference type="InterPro" id="IPR011990">
    <property type="entry name" value="TPR-like_helical_dom_sf"/>
</dbReference>
<name>A0A1F7F9A4_UNCRA</name>
<gene>
    <name evidence="2" type="ORF">A2519_06875</name>
</gene>